<dbReference type="EMBL" id="JADEXQ010000018">
    <property type="protein sequence ID" value="MBE9029602.1"/>
    <property type="molecule type" value="Genomic_DNA"/>
</dbReference>
<evidence type="ECO:0000313" key="3">
    <source>
        <dbReference type="EMBL" id="MBE9029602.1"/>
    </source>
</evidence>
<dbReference type="InterPro" id="IPR004176">
    <property type="entry name" value="Clp_R_N"/>
</dbReference>
<proteinExistence type="predicted"/>
<sequence length="143" mass="16004">MSDQQYDQSFIRILQFAEADARALHHHQCATTHILLGLLSDPSTLVYDVLSDAGLSYERVRSALKPYTESPRIEGEIPFSKHTRKLIEIAEIGSSVLQQPLDDNYLLFTLLMIGGTTASQLLADFNVDILDTLRALQDGLEEE</sequence>
<keyword evidence="1" id="KW-0677">Repeat</keyword>
<gene>
    <name evidence="3" type="ORF">IQ266_07650</name>
</gene>
<keyword evidence="4" id="KW-1185">Reference proteome</keyword>
<dbReference type="Gene3D" id="1.10.1780.10">
    <property type="entry name" value="Clp, N-terminal domain"/>
    <property type="match status" value="1"/>
</dbReference>
<dbReference type="InterPro" id="IPR036628">
    <property type="entry name" value="Clp_N_dom_sf"/>
</dbReference>
<dbReference type="PROSITE" id="PS51903">
    <property type="entry name" value="CLP_R"/>
    <property type="match status" value="1"/>
</dbReference>
<dbReference type="SUPFAM" id="SSF81923">
    <property type="entry name" value="Double Clp-N motif"/>
    <property type="match status" value="1"/>
</dbReference>
<evidence type="ECO:0000256" key="1">
    <source>
        <dbReference type="PROSITE-ProRule" id="PRU01251"/>
    </source>
</evidence>
<evidence type="ECO:0000259" key="2">
    <source>
        <dbReference type="PROSITE" id="PS51903"/>
    </source>
</evidence>
<feature type="domain" description="Clp R" evidence="2">
    <location>
        <begin position="1"/>
        <end position="76"/>
    </location>
</feature>
<protein>
    <recommendedName>
        <fullName evidence="2">Clp R domain-containing protein</fullName>
    </recommendedName>
</protein>
<dbReference type="Pfam" id="PF02861">
    <property type="entry name" value="Clp_N"/>
    <property type="match status" value="1"/>
</dbReference>
<dbReference type="Proteomes" id="UP000625316">
    <property type="component" value="Unassembled WGS sequence"/>
</dbReference>
<dbReference type="AlphaFoldDB" id="A0A928VNE4"/>
<organism evidence="3 4">
    <name type="scientific">Romeriopsis navalis LEGE 11480</name>
    <dbReference type="NCBI Taxonomy" id="2777977"/>
    <lineage>
        <taxon>Bacteria</taxon>
        <taxon>Bacillati</taxon>
        <taxon>Cyanobacteriota</taxon>
        <taxon>Cyanophyceae</taxon>
        <taxon>Leptolyngbyales</taxon>
        <taxon>Leptolyngbyaceae</taxon>
        <taxon>Romeriopsis</taxon>
        <taxon>Romeriopsis navalis</taxon>
    </lineage>
</organism>
<accession>A0A928VNE4</accession>
<reference evidence="3" key="1">
    <citation type="submission" date="2020-10" db="EMBL/GenBank/DDBJ databases">
        <authorList>
            <person name="Castelo-Branco R."/>
            <person name="Eusebio N."/>
            <person name="Adriana R."/>
            <person name="Vieira A."/>
            <person name="Brugerolle De Fraissinette N."/>
            <person name="Rezende De Castro R."/>
            <person name="Schneider M.P."/>
            <person name="Vasconcelos V."/>
            <person name="Leao P.N."/>
        </authorList>
    </citation>
    <scope>NUCLEOTIDE SEQUENCE</scope>
    <source>
        <strain evidence="3">LEGE 11480</strain>
    </source>
</reference>
<name>A0A928VNE4_9CYAN</name>
<dbReference type="RefSeq" id="WP_264324418.1">
    <property type="nucleotide sequence ID" value="NZ_JADEXQ010000018.1"/>
</dbReference>
<comment type="caution">
    <text evidence="3">The sequence shown here is derived from an EMBL/GenBank/DDBJ whole genome shotgun (WGS) entry which is preliminary data.</text>
</comment>
<evidence type="ECO:0000313" key="4">
    <source>
        <dbReference type="Proteomes" id="UP000625316"/>
    </source>
</evidence>